<evidence type="ECO:0000256" key="1">
    <source>
        <dbReference type="SAM" id="MobiDB-lite"/>
    </source>
</evidence>
<dbReference type="AlphaFoldDB" id="A8ZZC8"/>
<protein>
    <recommendedName>
        <fullName evidence="4">DUF2442 domain-containing protein</fullName>
    </recommendedName>
</protein>
<dbReference type="RefSeq" id="WP_012174897.1">
    <property type="nucleotide sequence ID" value="NC_009943.1"/>
</dbReference>
<evidence type="ECO:0008006" key="4">
    <source>
        <dbReference type="Google" id="ProtNLM"/>
    </source>
</evidence>
<keyword evidence="3" id="KW-1185">Reference proteome</keyword>
<feature type="region of interest" description="Disordered" evidence="1">
    <location>
        <begin position="82"/>
        <end position="104"/>
    </location>
</feature>
<accession>A8ZZC8</accession>
<dbReference type="eggNOG" id="ENOG50337YA">
    <property type="taxonomic scope" value="Bacteria"/>
</dbReference>
<sequence>MLKDVISAVYKGEYKIEVTFEDGVTGIVDFSRYLNQGGVFEKFKDLEFFKNFNINKELGVLTWGNEEVDIAPETLYAEATHSALPDWTRPQHDSPEELSFQPTS</sequence>
<gene>
    <name evidence="2" type="ordered locus">Dole_1477</name>
</gene>
<evidence type="ECO:0000313" key="2">
    <source>
        <dbReference type="EMBL" id="ABW67281.1"/>
    </source>
</evidence>
<dbReference type="KEGG" id="dol:Dole_1477"/>
<dbReference type="HOGENOM" id="CLU_153045_6_0_7"/>
<dbReference type="SUPFAM" id="SSF143880">
    <property type="entry name" value="NE0471 N-terminal domain-like"/>
    <property type="match status" value="1"/>
</dbReference>
<evidence type="ECO:0000313" key="3">
    <source>
        <dbReference type="Proteomes" id="UP000008561"/>
    </source>
</evidence>
<dbReference type="Pfam" id="PF10387">
    <property type="entry name" value="DUF2442"/>
    <property type="match status" value="1"/>
</dbReference>
<proteinExistence type="predicted"/>
<dbReference type="EMBL" id="CP000859">
    <property type="protein sequence ID" value="ABW67281.1"/>
    <property type="molecule type" value="Genomic_DNA"/>
</dbReference>
<dbReference type="InterPro" id="IPR018841">
    <property type="entry name" value="DUF2442"/>
</dbReference>
<dbReference type="STRING" id="96561.Dole_1477"/>
<name>A8ZZC8_DESOH</name>
<dbReference type="Gene3D" id="3.30.2020.10">
    <property type="entry name" value="NE0471-like N-terminal domain"/>
    <property type="match status" value="1"/>
</dbReference>
<reference evidence="2 3" key="1">
    <citation type="submission" date="2007-10" db="EMBL/GenBank/DDBJ databases">
        <title>Complete sequence of Desulfococcus oleovorans Hxd3.</title>
        <authorList>
            <consortium name="US DOE Joint Genome Institute"/>
            <person name="Copeland A."/>
            <person name="Lucas S."/>
            <person name="Lapidus A."/>
            <person name="Barry K."/>
            <person name="Glavina del Rio T."/>
            <person name="Dalin E."/>
            <person name="Tice H."/>
            <person name="Pitluck S."/>
            <person name="Kiss H."/>
            <person name="Brettin T."/>
            <person name="Bruce D."/>
            <person name="Detter J.C."/>
            <person name="Han C."/>
            <person name="Schmutz J."/>
            <person name="Larimer F."/>
            <person name="Land M."/>
            <person name="Hauser L."/>
            <person name="Kyrpides N."/>
            <person name="Kim E."/>
            <person name="Wawrik B."/>
            <person name="Richardson P."/>
        </authorList>
    </citation>
    <scope>NUCLEOTIDE SEQUENCE [LARGE SCALE GENOMIC DNA]</scope>
    <source>
        <strain evidence="3">DSM 6200 / JCM 39069 / Hxd3</strain>
    </source>
</reference>
<dbReference type="OrthoDB" id="598100at2"/>
<dbReference type="Proteomes" id="UP000008561">
    <property type="component" value="Chromosome"/>
</dbReference>
<dbReference type="InterPro" id="IPR036782">
    <property type="entry name" value="NE0471-like_N"/>
</dbReference>
<organism evidence="2 3">
    <name type="scientific">Desulfosudis oleivorans (strain DSM 6200 / JCM 39069 / Hxd3)</name>
    <name type="common">Desulfococcus oleovorans</name>
    <dbReference type="NCBI Taxonomy" id="96561"/>
    <lineage>
        <taxon>Bacteria</taxon>
        <taxon>Pseudomonadati</taxon>
        <taxon>Thermodesulfobacteriota</taxon>
        <taxon>Desulfobacteria</taxon>
        <taxon>Desulfobacterales</taxon>
        <taxon>Desulfosudaceae</taxon>
        <taxon>Desulfosudis</taxon>
    </lineage>
</organism>